<reference evidence="2" key="1">
    <citation type="submission" date="2018-05" db="EMBL/GenBank/DDBJ databases">
        <authorList>
            <person name="Lanie J.A."/>
            <person name="Ng W.-L."/>
            <person name="Kazmierczak K.M."/>
            <person name="Andrzejewski T.M."/>
            <person name="Davidsen T.M."/>
            <person name="Wayne K.J."/>
            <person name="Tettelin H."/>
            <person name="Glass J.I."/>
            <person name="Rusch D."/>
            <person name="Podicherti R."/>
            <person name="Tsui H.-C.T."/>
            <person name="Winkler M.E."/>
        </authorList>
    </citation>
    <scope>NUCLEOTIDE SEQUENCE</scope>
</reference>
<proteinExistence type="predicted"/>
<dbReference type="InterPro" id="IPR001509">
    <property type="entry name" value="Epimerase_deHydtase"/>
</dbReference>
<name>A0A382BSD1_9ZZZZ</name>
<dbReference type="InterPro" id="IPR036291">
    <property type="entry name" value="NAD(P)-bd_dom_sf"/>
</dbReference>
<dbReference type="Pfam" id="PF01370">
    <property type="entry name" value="Epimerase"/>
    <property type="match status" value="1"/>
</dbReference>
<sequence>MTEIDLLDRDAVLDLGIGFEAIYHLGAIIGVKNVLARPFDVLVDNTRMLENVIVLARQQKSCSRLLFASTSEVYAGTLKYFDLTVPTPENVALALTALNEPRTSYMLSKIMGEAMV</sequence>
<organism evidence="2">
    <name type="scientific">marine metagenome</name>
    <dbReference type="NCBI Taxonomy" id="408172"/>
    <lineage>
        <taxon>unclassified sequences</taxon>
        <taxon>metagenomes</taxon>
        <taxon>ecological metagenomes</taxon>
    </lineage>
</organism>
<dbReference type="Gene3D" id="3.40.50.720">
    <property type="entry name" value="NAD(P)-binding Rossmann-like Domain"/>
    <property type="match status" value="1"/>
</dbReference>
<evidence type="ECO:0000259" key="1">
    <source>
        <dbReference type="Pfam" id="PF01370"/>
    </source>
</evidence>
<dbReference type="AlphaFoldDB" id="A0A382BSD1"/>
<dbReference type="SUPFAM" id="SSF51735">
    <property type="entry name" value="NAD(P)-binding Rossmann-fold domains"/>
    <property type="match status" value="1"/>
</dbReference>
<gene>
    <name evidence="2" type="ORF">METZ01_LOCUS169559</name>
</gene>
<feature type="domain" description="NAD-dependent epimerase/dehydratase" evidence="1">
    <location>
        <begin position="2"/>
        <end position="116"/>
    </location>
</feature>
<dbReference type="EMBL" id="UINC01031137">
    <property type="protein sequence ID" value="SVB16705.1"/>
    <property type="molecule type" value="Genomic_DNA"/>
</dbReference>
<protein>
    <recommendedName>
        <fullName evidence="1">NAD-dependent epimerase/dehydratase domain-containing protein</fullName>
    </recommendedName>
</protein>
<feature type="non-terminal residue" evidence="2">
    <location>
        <position position="116"/>
    </location>
</feature>
<evidence type="ECO:0000313" key="2">
    <source>
        <dbReference type="EMBL" id="SVB16705.1"/>
    </source>
</evidence>
<accession>A0A382BSD1</accession>